<evidence type="ECO:0000313" key="1">
    <source>
        <dbReference type="EMBL" id="CAB4175908.1"/>
    </source>
</evidence>
<proteinExistence type="predicted"/>
<dbReference type="EMBL" id="LR796928">
    <property type="protein sequence ID" value="CAB4175908.1"/>
    <property type="molecule type" value="Genomic_DNA"/>
</dbReference>
<organism evidence="2">
    <name type="scientific">uncultured Caudovirales phage</name>
    <dbReference type="NCBI Taxonomy" id="2100421"/>
    <lineage>
        <taxon>Viruses</taxon>
        <taxon>Duplodnaviria</taxon>
        <taxon>Heunggongvirae</taxon>
        <taxon>Uroviricota</taxon>
        <taxon>Caudoviricetes</taxon>
        <taxon>Peduoviridae</taxon>
        <taxon>Maltschvirus</taxon>
        <taxon>Maltschvirus maltsch</taxon>
    </lineage>
</organism>
<accession>A0A6J5T405</accession>
<gene>
    <name evidence="2" type="ORF">UFOVP1652_22</name>
    <name evidence="1" type="ORF">UFOVP981_9</name>
</gene>
<sequence>MAFNLNDYETVESRISKFWEEYEDGRIETELLEASANRFIVEARVYKTEADPKPFATDLACEMFKPDTSVAEFALERCSTSAIGRALATGGFATKKRSSREEMAKVNRVESDARSEVIANTPDVFKNDWTEFLEEKPTQEPVTLAQAAELVQATFGEAEPVPTCSHGVRTIKTGITNDKAWQGAMCSGKGLTKANQCPPIWYRITKDGHFRLPEGVE</sequence>
<reference evidence="2" key="1">
    <citation type="submission" date="2020-05" db="EMBL/GenBank/DDBJ databases">
        <authorList>
            <person name="Chiriac C."/>
            <person name="Salcher M."/>
            <person name="Ghai R."/>
            <person name="Kavagutti S V."/>
        </authorList>
    </citation>
    <scope>NUCLEOTIDE SEQUENCE</scope>
</reference>
<evidence type="ECO:0000313" key="2">
    <source>
        <dbReference type="EMBL" id="CAB4222515.1"/>
    </source>
</evidence>
<name>A0A6J5T405_9CAUD</name>
<protein>
    <submittedName>
        <fullName evidence="2">Uncharacterized protein</fullName>
    </submittedName>
</protein>
<dbReference type="EMBL" id="LR797522">
    <property type="protein sequence ID" value="CAB4222515.1"/>
    <property type="molecule type" value="Genomic_DNA"/>
</dbReference>